<dbReference type="EMBL" id="UFSO01000002">
    <property type="protein sequence ID" value="SSY70039.1"/>
    <property type="molecule type" value="Genomic_DNA"/>
</dbReference>
<organism evidence="1 2">
    <name type="scientific">Alysiella crassa</name>
    <dbReference type="NCBI Taxonomy" id="153491"/>
    <lineage>
        <taxon>Bacteria</taxon>
        <taxon>Pseudomonadati</taxon>
        <taxon>Pseudomonadota</taxon>
        <taxon>Betaproteobacteria</taxon>
        <taxon>Neisseriales</taxon>
        <taxon>Neisseriaceae</taxon>
        <taxon>Alysiella</taxon>
    </lineage>
</organism>
<evidence type="ECO:0000313" key="1">
    <source>
        <dbReference type="EMBL" id="SSY70039.1"/>
    </source>
</evidence>
<dbReference type="RefSeq" id="WP_034294395.1">
    <property type="nucleotide sequence ID" value="NZ_CP091519.2"/>
</dbReference>
<name>A0A376BK00_9NEIS</name>
<accession>A0A376BK00</accession>
<dbReference type="AlphaFoldDB" id="A0A376BK00"/>
<gene>
    <name evidence="1" type="ORF">NCTC10283_00102</name>
</gene>
<dbReference type="STRING" id="1120980.GCA_000745955_01982"/>
<evidence type="ECO:0000313" key="2">
    <source>
        <dbReference type="Proteomes" id="UP000254209"/>
    </source>
</evidence>
<sequence>MKKKYPLANREPFEYTHFFCLTPQKALMSYPEALAHIRRQYATAPAAMPDYGMVRNNTAEPSQWLVFQVQDGTECEYCHIQATPHTRHPRLERAISCLNFLANFHSYKGCRVGLRKMGQEWLVFQVNEQKHQQKSLTP</sequence>
<proteinExistence type="predicted"/>
<keyword evidence="2" id="KW-1185">Reference proteome</keyword>
<dbReference type="Proteomes" id="UP000254209">
    <property type="component" value="Unassembled WGS sequence"/>
</dbReference>
<reference evidence="1 2" key="1">
    <citation type="submission" date="2018-06" db="EMBL/GenBank/DDBJ databases">
        <authorList>
            <consortium name="Pathogen Informatics"/>
            <person name="Doyle S."/>
        </authorList>
    </citation>
    <scope>NUCLEOTIDE SEQUENCE [LARGE SCALE GENOMIC DNA]</scope>
    <source>
        <strain evidence="1 2">NCTC10283</strain>
    </source>
</reference>
<protein>
    <submittedName>
        <fullName evidence="1">Uncharacterized protein</fullName>
    </submittedName>
</protein>